<proteinExistence type="predicted"/>
<dbReference type="InterPro" id="IPR012337">
    <property type="entry name" value="RNaseH-like_sf"/>
</dbReference>
<accession>A0A941DAR4</accession>
<evidence type="ECO:0000313" key="3">
    <source>
        <dbReference type="EMBL" id="MBR7745224.1"/>
    </source>
</evidence>
<reference evidence="3 4" key="1">
    <citation type="submission" date="2021-04" db="EMBL/GenBank/DDBJ databases">
        <title>novel species isolated from subtropical streams in China.</title>
        <authorList>
            <person name="Lu H."/>
        </authorList>
    </citation>
    <scope>NUCLEOTIDE SEQUENCE [LARGE SCALE GENOMIC DNA]</scope>
    <source>
        <strain evidence="3 4">BYS107W</strain>
    </source>
</reference>
<organism evidence="3 4">
    <name type="scientific">Undibacterium baiyunense</name>
    <dbReference type="NCBI Taxonomy" id="2828731"/>
    <lineage>
        <taxon>Bacteria</taxon>
        <taxon>Pseudomonadati</taxon>
        <taxon>Pseudomonadota</taxon>
        <taxon>Betaproteobacteria</taxon>
        <taxon>Burkholderiales</taxon>
        <taxon>Oxalobacteraceae</taxon>
        <taxon>Undibacterium</taxon>
    </lineage>
</organism>
<dbReference type="AlphaFoldDB" id="A0A941DAR4"/>
<dbReference type="Pfam" id="PF09299">
    <property type="entry name" value="Mu-transpos_C"/>
    <property type="match status" value="1"/>
</dbReference>
<dbReference type="Proteomes" id="UP000680158">
    <property type="component" value="Unassembled WGS sequence"/>
</dbReference>
<dbReference type="GO" id="GO:0003676">
    <property type="term" value="F:nucleic acid binding"/>
    <property type="evidence" value="ECO:0007669"/>
    <property type="project" value="InterPro"/>
</dbReference>
<keyword evidence="4" id="KW-1185">Reference proteome</keyword>
<dbReference type="InterPro" id="IPR015378">
    <property type="entry name" value="Transposase-like_Mu_C"/>
</dbReference>
<comment type="caution">
    <text evidence="3">The sequence shown here is derived from an EMBL/GenBank/DDBJ whole genome shotgun (WGS) entry which is preliminary data.</text>
</comment>
<feature type="compositionally biased region" description="Polar residues" evidence="1">
    <location>
        <begin position="640"/>
        <end position="654"/>
    </location>
</feature>
<dbReference type="InterPro" id="IPR009004">
    <property type="entry name" value="Transposase_Mu_C"/>
</dbReference>
<evidence type="ECO:0000259" key="2">
    <source>
        <dbReference type="Pfam" id="PF09299"/>
    </source>
</evidence>
<name>A0A941DAR4_9BURK</name>
<dbReference type="SUPFAM" id="SSF50610">
    <property type="entry name" value="mu transposase, C-terminal domain"/>
    <property type="match status" value="1"/>
</dbReference>
<feature type="domain" description="Transposase-like Mu C-terminal" evidence="2">
    <location>
        <begin position="500"/>
        <end position="544"/>
    </location>
</feature>
<dbReference type="RefSeq" id="WP_212682680.1">
    <property type="nucleotide sequence ID" value="NZ_JAGSPM010000001.1"/>
</dbReference>
<dbReference type="Gene3D" id="3.30.420.10">
    <property type="entry name" value="Ribonuclease H-like superfamily/Ribonuclease H"/>
    <property type="match status" value="1"/>
</dbReference>
<sequence>MKMFSFNKVRFDRASIPQELSDFSTWPIVDISALSNSDATVFRSRQRAIELFIGEPLLSMKTIQGKTGIDPKTVYRLVERCLTKHPDGRIFGFRAAIPYTRLKEYERIHAINPAHSSRGVGLSGAFGLLLHRYPQLESHLQNEAKKRHKSITGANEVRRSMGRIHKRFLEKCREVGIKASEYPLNQEFAGLRSLSDYFTRFDNSTFDRSAKSKGAERVRPAAPENMEQAPAATSAFKIVEFDGHKIDLRVTMRMTDPLGFEHLVELNRIWILVLLDVASRAVIGYKLALSKEYNKDDVASAFQAALTPFRPRNYKIPGLEIRKEGGFPSAIFPETQYACWDWLRFDGAKCHLAADTLHRLNQIVGCWPDNGPTAEPDERPFIERFFAVIAKNFAHRLPGTTGNDPSSIERALSDPHGDLRLLVELDELEDMIEVTIGDYNGHAHDGVNGRTPLEAMGQLLKRNQRFLRTLPTVVRQNLCLLQEARVVSIHGSASNGVRPHINFLNVRYTSNILSASAGLIGQKVRIYFDVRDIRTVKAFFEDGAELGVLTAAAPWCYTPHSLRVRTEIFRLKRQGKLNYKDGDDPVEAWEKFKRSVAKKDKRAATDLAKAKTESKQLAPKVERGPLLVQSVIPNDKLENGSIQGLSKNLVSDNPNPSPPQPRSLKIKRIITF</sequence>
<dbReference type="InterPro" id="IPR036397">
    <property type="entry name" value="RNaseH_sf"/>
</dbReference>
<protein>
    <submittedName>
        <fullName evidence="3">Mu transposase C-terminal domain-containing protein</fullName>
    </submittedName>
</protein>
<gene>
    <name evidence="3" type="ORF">KDM92_01410</name>
</gene>
<evidence type="ECO:0000256" key="1">
    <source>
        <dbReference type="SAM" id="MobiDB-lite"/>
    </source>
</evidence>
<dbReference type="EMBL" id="JAGSPM010000001">
    <property type="protein sequence ID" value="MBR7745224.1"/>
    <property type="molecule type" value="Genomic_DNA"/>
</dbReference>
<evidence type="ECO:0000313" key="4">
    <source>
        <dbReference type="Proteomes" id="UP000680158"/>
    </source>
</evidence>
<feature type="region of interest" description="Disordered" evidence="1">
    <location>
        <begin position="637"/>
        <end position="663"/>
    </location>
</feature>
<dbReference type="SUPFAM" id="SSF53098">
    <property type="entry name" value="Ribonuclease H-like"/>
    <property type="match status" value="1"/>
</dbReference>